<evidence type="ECO:0000313" key="2">
    <source>
        <dbReference type="Ensembl" id="ENSLACP00000000740.1"/>
    </source>
</evidence>
<dbReference type="eggNOG" id="ENOG502QSU3">
    <property type="taxonomic scope" value="Eukaryota"/>
</dbReference>
<dbReference type="AlphaFoldDB" id="H2ZTL9"/>
<keyword evidence="3" id="KW-1185">Reference proteome</keyword>
<dbReference type="HOGENOM" id="CLU_006175_4_2_1"/>
<dbReference type="SUPFAM" id="SSF53098">
    <property type="entry name" value="Ribonuclease H-like"/>
    <property type="match status" value="1"/>
</dbReference>
<reference evidence="2" key="3">
    <citation type="submission" date="2025-09" db="UniProtKB">
        <authorList>
            <consortium name="Ensembl"/>
        </authorList>
    </citation>
    <scope>IDENTIFICATION</scope>
</reference>
<dbReference type="Proteomes" id="UP000008672">
    <property type="component" value="Unassembled WGS sequence"/>
</dbReference>
<dbReference type="EMBL" id="AFYH01276971">
    <property type="status" value="NOT_ANNOTATED_CDS"/>
    <property type="molecule type" value="Genomic_DNA"/>
</dbReference>
<dbReference type="OMA" id="NTELFIC"/>
<organism evidence="2 3">
    <name type="scientific">Latimeria chalumnae</name>
    <name type="common">Coelacanth</name>
    <dbReference type="NCBI Taxonomy" id="7897"/>
    <lineage>
        <taxon>Eukaryota</taxon>
        <taxon>Metazoa</taxon>
        <taxon>Chordata</taxon>
        <taxon>Craniata</taxon>
        <taxon>Vertebrata</taxon>
        <taxon>Euteleostomi</taxon>
        <taxon>Coelacanthiformes</taxon>
        <taxon>Coelacanthidae</taxon>
        <taxon>Latimeria</taxon>
    </lineage>
</organism>
<dbReference type="PANTHER" id="PTHR45749">
    <property type="match status" value="1"/>
</dbReference>
<name>H2ZTL9_LATCH</name>
<evidence type="ECO:0000259" key="1">
    <source>
        <dbReference type="SMART" id="SM00597"/>
    </source>
</evidence>
<evidence type="ECO:0000313" key="3">
    <source>
        <dbReference type="Proteomes" id="UP000008672"/>
    </source>
</evidence>
<dbReference type="PANTHER" id="PTHR45749:SF37">
    <property type="entry name" value="OS05G0311600 PROTEIN"/>
    <property type="match status" value="1"/>
</dbReference>
<proteinExistence type="predicted"/>
<feature type="domain" description="TTF-type" evidence="1">
    <location>
        <begin position="21"/>
        <end position="105"/>
    </location>
</feature>
<sequence length="550" mass="63081">IKNGPMQPKLSQYPQQKFRLKKRSFQYHWFEKHNWLEYSKKNAAFCFACRYLGLKNTKDSLLSNGFNNWKRALDSFREHEKAAVHKGSMLAWAAFRNSEVHGDVVQQLQAANENEIKERREYVRRIVTLRVCLSLLRKQGISFRGHDETEHSQNKVNFMECFNLLTKFDPFLQKITKRHLINEVILCCSEQVTFSIVSELKTSGIYAIMADEARDKHKEQLALCVRYVVTATGSVKEHFLGFCDLKSFSAESITESIQHCLRDNGLEDLQCVAQIYDGASVMSGATGGVQAKFQQYHPEAIYVHCYAHQLNLVLCHMCKAATDFFNTLENLYTFFSASLIHHKKFSDVQAQLGLKHSELVQLSDTLWSCQLRSVNALLTNFTAVIQCLSEIQSTTATGLLTKLCDLPMVCCLFMFHFLLGTTEGFHKVLQKENLDLAQAVDLKEAVYSALKNMRTNEMAKALYDKAKTFCTNNNIDIWEVEPTVRRKKQKRMDDFLVESTCDIREEISGLDNFRMKLFYPSLDRILSEIGQRFSSVNADLMKGVQACNPS</sequence>
<dbReference type="InterPro" id="IPR006580">
    <property type="entry name" value="Znf_TTF"/>
</dbReference>
<dbReference type="STRING" id="7897.ENSLACP00000000740"/>
<reference evidence="3" key="1">
    <citation type="submission" date="2011-08" db="EMBL/GenBank/DDBJ databases">
        <title>The draft genome of Latimeria chalumnae.</title>
        <authorList>
            <person name="Di Palma F."/>
            <person name="Alfoldi J."/>
            <person name="Johnson J."/>
            <person name="Berlin A."/>
            <person name="Gnerre S."/>
            <person name="Jaffe D."/>
            <person name="MacCallum I."/>
            <person name="Young S."/>
            <person name="Walker B.J."/>
            <person name="Lander E."/>
            <person name="Lindblad-Toh K."/>
        </authorList>
    </citation>
    <scope>NUCLEOTIDE SEQUENCE [LARGE SCALE GENOMIC DNA]</scope>
    <source>
        <strain evidence="3">Wild caught</strain>
    </source>
</reference>
<accession>H2ZTL9</accession>
<protein>
    <recommendedName>
        <fullName evidence="1">TTF-type domain-containing protein</fullName>
    </recommendedName>
</protein>
<reference evidence="2" key="2">
    <citation type="submission" date="2025-08" db="UniProtKB">
        <authorList>
            <consortium name="Ensembl"/>
        </authorList>
    </citation>
    <scope>IDENTIFICATION</scope>
</reference>
<dbReference type="InParanoid" id="H2ZTL9"/>
<dbReference type="Ensembl" id="ENSLACT00000000746.1">
    <property type="protein sequence ID" value="ENSLACP00000000740.1"/>
    <property type="gene ID" value="ENSLACG00000000664.1"/>
</dbReference>
<dbReference type="InterPro" id="IPR012337">
    <property type="entry name" value="RNaseH-like_sf"/>
</dbReference>
<dbReference type="InterPro" id="IPR025398">
    <property type="entry name" value="DUF4371"/>
</dbReference>
<dbReference type="SMART" id="SM00597">
    <property type="entry name" value="ZnF_TTF"/>
    <property type="match status" value="1"/>
</dbReference>
<dbReference type="Pfam" id="PF14291">
    <property type="entry name" value="DUF4371"/>
    <property type="match status" value="1"/>
</dbReference>
<dbReference type="GeneTree" id="ENSGT00940000164001"/>